<evidence type="ECO:0000256" key="4">
    <source>
        <dbReference type="ARBA" id="ARBA00022525"/>
    </source>
</evidence>
<dbReference type="GO" id="GO:0032190">
    <property type="term" value="F:acrosin binding"/>
    <property type="evidence" value="ECO:0007669"/>
    <property type="project" value="TreeGrafter"/>
</dbReference>
<keyword evidence="5" id="KW-0732">Signal</keyword>
<dbReference type="InterPro" id="IPR001507">
    <property type="entry name" value="ZP_dom"/>
</dbReference>
<evidence type="ECO:0000256" key="7">
    <source>
        <dbReference type="ARBA" id="ARBA00023180"/>
    </source>
</evidence>
<dbReference type="PANTHER" id="PTHR11576:SF2">
    <property type="entry name" value="ZONA PELLUCIDA SPERM-BINDING PROTEIN 3"/>
    <property type="match status" value="1"/>
</dbReference>
<feature type="domain" description="ZP" evidence="10">
    <location>
        <begin position="1"/>
        <end position="132"/>
    </location>
</feature>
<protein>
    <recommendedName>
        <fullName evidence="3">Zona pellucida sperm-binding protein 3</fullName>
    </recommendedName>
    <alternativeName>
        <fullName evidence="8">Zona pellucida glycoprotein 3</fullName>
    </alternativeName>
</protein>
<keyword evidence="4" id="KW-0964">Secreted</keyword>
<feature type="compositionally biased region" description="Basic and acidic residues" evidence="9">
    <location>
        <begin position="133"/>
        <end position="162"/>
    </location>
</feature>
<dbReference type="GO" id="GO:2000344">
    <property type="term" value="P:positive regulation of acrosome reaction"/>
    <property type="evidence" value="ECO:0007669"/>
    <property type="project" value="TreeGrafter"/>
</dbReference>
<dbReference type="PANTHER" id="PTHR11576">
    <property type="entry name" value="ZONA PELLUCIDA SPERM-BINDING PROTEIN 3"/>
    <property type="match status" value="1"/>
</dbReference>
<evidence type="ECO:0000256" key="9">
    <source>
        <dbReference type="SAM" id="MobiDB-lite"/>
    </source>
</evidence>
<dbReference type="OrthoDB" id="9190621at2759"/>
<dbReference type="PROSITE" id="PS00682">
    <property type="entry name" value="ZP_1"/>
    <property type="match status" value="1"/>
</dbReference>
<evidence type="ECO:0000256" key="3">
    <source>
        <dbReference type="ARBA" id="ARBA00017980"/>
    </source>
</evidence>
<evidence type="ECO:0000313" key="12">
    <source>
        <dbReference type="Proteomes" id="UP000694560"/>
    </source>
</evidence>
<accession>A0A8C5X7W7</accession>
<evidence type="ECO:0000259" key="10">
    <source>
        <dbReference type="PROSITE" id="PS51034"/>
    </source>
</evidence>
<dbReference type="Pfam" id="PF00100">
    <property type="entry name" value="Zona_pellucida"/>
    <property type="match status" value="1"/>
</dbReference>
<evidence type="ECO:0000256" key="6">
    <source>
        <dbReference type="ARBA" id="ARBA00023157"/>
    </source>
</evidence>
<proteinExistence type="inferred from homology"/>
<dbReference type="Gene3D" id="2.60.40.4100">
    <property type="entry name" value="Zona pellucida, ZP-C domain"/>
    <property type="match status" value="1"/>
</dbReference>
<dbReference type="GO" id="GO:0031012">
    <property type="term" value="C:extracellular matrix"/>
    <property type="evidence" value="ECO:0007669"/>
    <property type="project" value="TreeGrafter"/>
</dbReference>
<dbReference type="Ensembl" id="ENSMCST00000017794.1">
    <property type="protein sequence ID" value="ENSMCSP00000017358.1"/>
    <property type="gene ID" value="ENSMCSG00000012207.1"/>
</dbReference>
<name>A0A8C5X7W7_9PASS</name>
<dbReference type="GO" id="GO:0005576">
    <property type="term" value="C:extracellular region"/>
    <property type="evidence" value="ECO:0007669"/>
    <property type="project" value="UniProtKB-SubCell"/>
</dbReference>
<reference evidence="11" key="2">
    <citation type="submission" date="2025-09" db="UniProtKB">
        <authorList>
            <consortium name="Ensembl"/>
        </authorList>
    </citation>
    <scope>IDENTIFICATION</scope>
</reference>
<comment type="subcellular location">
    <subcellularLocation>
        <location evidence="1">Secreted</location>
    </subcellularLocation>
</comment>
<reference evidence="11" key="1">
    <citation type="submission" date="2025-08" db="UniProtKB">
        <authorList>
            <consortium name="Ensembl"/>
        </authorList>
    </citation>
    <scope>IDENTIFICATION</scope>
</reference>
<dbReference type="InterPro" id="IPR055355">
    <property type="entry name" value="ZP-C"/>
</dbReference>
<dbReference type="Proteomes" id="UP000694560">
    <property type="component" value="Unplaced"/>
</dbReference>
<dbReference type="AlphaFoldDB" id="A0A8C5X7W7"/>
<dbReference type="InterPro" id="IPR042235">
    <property type="entry name" value="ZP-C_dom"/>
</dbReference>
<feature type="region of interest" description="Disordered" evidence="9">
    <location>
        <begin position="121"/>
        <end position="162"/>
    </location>
</feature>
<evidence type="ECO:0000313" key="11">
    <source>
        <dbReference type="Ensembl" id="ENSMCSP00000017358.1"/>
    </source>
</evidence>
<comment type="similarity">
    <text evidence="2">Belongs to the ZP domain family. ZPC subfamily.</text>
</comment>
<dbReference type="GO" id="GO:0035803">
    <property type="term" value="P:egg coat formation"/>
    <property type="evidence" value="ECO:0007669"/>
    <property type="project" value="TreeGrafter"/>
</dbReference>
<evidence type="ECO:0000256" key="5">
    <source>
        <dbReference type="ARBA" id="ARBA00022729"/>
    </source>
</evidence>
<organism evidence="11 12">
    <name type="scientific">Malurus cyaneus samueli</name>
    <dbReference type="NCBI Taxonomy" id="2593467"/>
    <lineage>
        <taxon>Eukaryota</taxon>
        <taxon>Metazoa</taxon>
        <taxon>Chordata</taxon>
        <taxon>Craniata</taxon>
        <taxon>Vertebrata</taxon>
        <taxon>Euteleostomi</taxon>
        <taxon>Archelosauria</taxon>
        <taxon>Archosauria</taxon>
        <taxon>Dinosauria</taxon>
        <taxon>Saurischia</taxon>
        <taxon>Theropoda</taxon>
        <taxon>Coelurosauria</taxon>
        <taxon>Aves</taxon>
        <taxon>Neognathae</taxon>
        <taxon>Neoaves</taxon>
        <taxon>Telluraves</taxon>
        <taxon>Australaves</taxon>
        <taxon>Passeriformes</taxon>
        <taxon>Meliphagoidea</taxon>
        <taxon>Maluridae</taxon>
        <taxon>Malurus</taxon>
    </lineage>
</organism>
<evidence type="ECO:0000256" key="1">
    <source>
        <dbReference type="ARBA" id="ARBA00004613"/>
    </source>
</evidence>
<keyword evidence="7" id="KW-0325">Glycoprotein</keyword>
<dbReference type="GO" id="GO:0007339">
    <property type="term" value="P:binding of sperm to zona pellucida"/>
    <property type="evidence" value="ECO:0007669"/>
    <property type="project" value="TreeGrafter"/>
</dbReference>
<dbReference type="PROSITE" id="PS51034">
    <property type="entry name" value="ZP_2"/>
    <property type="match status" value="1"/>
</dbReference>
<dbReference type="InterPro" id="IPR017977">
    <property type="entry name" value="ZP_dom_CS"/>
</dbReference>
<keyword evidence="12" id="KW-1185">Reference proteome</keyword>
<evidence type="ECO:0000256" key="2">
    <source>
        <dbReference type="ARBA" id="ARBA00006735"/>
    </source>
</evidence>
<keyword evidence="6" id="KW-1015">Disulfide bond</keyword>
<evidence type="ECO:0000256" key="8">
    <source>
        <dbReference type="ARBA" id="ARBA00030824"/>
    </source>
</evidence>
<sequence length="231" mass="24509">MEQDWSADRALSGVRLGDVLHVQAEVGSHSHVPLRLFVDSCVAALSPGAASEPQYSVIDFHGCLLDGRWDDASSAFVSPRPRPDVLRFRLDAFRFSGVSKGMGTGDICGCCERGTCGDLREPRQRQRQRQRRHGDSAGEGRGTRGHGDSAGEGRGTRGHGDREGTVGTAWCLCIVSSSLSPQCPSLSLNVPSMSPHCPHCPSLSPHCPSVSLSSLSPLSLTVPVPRGGGRS</sequence>